<protein>
    <recommendedName>
        <fullName evidence="3">Phage tail protein</fullName>
    </recommendedName>
</protein>
<sequence>MLGLTTRFRVTVDGIDLGGWSKCTGLAVEFKSERVKEGGNYETQPILAGHLEYPNIQLVRAMNAADSRQVQAWLRSKVADWVNAHSSGGGGTAEITLLDAHLKSVASWSLRNVYPAKWDGPQLTAETFGIAVETLTLVHEGFL</sequence>
<keyword evidence="2" id="KW-1185">Reference proteome</keyword>
<name>A0A1Q8CNY3_9PSEU</name>
<gene>
    <name evidence="1" type="ORF">BU204_18655</name>
</gene>
<dbReference type="EMBL" id="MSIE01000033">
    <property type="protein sequence ID" value="OLF16067.1"/>
    <property type="molecule type" value="Genomic_DNA"/>
</dbReference>
<accession>A0A1Q8CNY3</accession>
<dbReference type="PANTHER" id="PTHR38009">
    <property type="entry name" value="CONSERVED HYPOTHETICAL PHAGE TAIL PROTEIN"/>
    <property type="match status" value="1"/>
</dbReference>
<organism evidence="1 2">
    <name type="scientific">Actinophytocola xanthii</name>
    <dbReference type="NCBI Taxonomy" id="1912961"/>
    <lineage>
        <taxon>Bacteria</taxon>
        <taxon>Bacillati</taxon>
        <taxon>Actinomycetota</taxon>
        <taxon>Actinomycetes</taxon>
        <taxon>Pseudonocardiales</taxon>
        <taxon>Pseudonocardiaceae</taxon>
    </lineage>
</organism>
<dbReference type="PANTHER" id="PTHR38009:SF1">
    <property type="entry name" value="CONSERVED HYPOTHETICAL PHAGE TAIL PROTEIN"/>
    <property type="match status" value="1"/>
</dbReference>
<reference evidence="1 2" key="1">
    <citation type="submission" date="2016-12" db="EMBL/GenBank/DDBJ databases">
        <title>The draft genome sequence of Actinophytocola sp. 11-183.</title>
        <authorList>
            <person name="Wang W."/>
            <person name="Yuan L."/>
        </authorList>
    </citation>
    <scope>NUCLEOTIDE SEQUENCE [LARGE SCALE GENOMIC DNA]</scope>
    <source>
        <strain evidence="1 2">11-183</strain>
    </source>
</reference>
<dbReference type="Pfam" id="PF06841">
    <property type="entry name" value="Phage_T4_gp19"/>
    <property type="match status" value="1"/>
</dbReference>
<dbReference type="STRING" id="1912961.BU204_18655"/>
<dbReference type="GO" id="GO:0005198">
    <property type="term" value="F:structural molecule activity"/>
    <property type="evidence" value="ECO:0007669"/>
    <property type="project" value="InterPro"/>
</dbReference>
<comment type="caution">
    <text evidence="1">The sequence shown here is derived from an EMBL/GenBank/DDBJ whole genome shotgun (WGS) entry which is preliminary data.</text>
</comment>
<evidence type="ECO:0008006" key="3">
    <source>
        <dbReference type="Google" id="ProtNLM"/>
    </source>
</evidence>
<dbReference type="InterPro" id="IPR011747">
    <property type="entry name" value="CHP02241"/>
</dbReference>
<dbReference type="NCBIfam" id="TIGR02241">
    <property type="entry name" value="conserved hypothetical phage tail region protein"/>
    <property type="match status" value="1"/>
</dbReference>
<dbReference type="Proteomes" id="UP000185596">
    <property type="component" value="Unassembled WGS sequence"/>
</dbReference>
<dbReference type="AlphaFoldDB" id="A0A1Q8CNY3"/>
<proteinExistence type="predicted"/>
<evidence type="ECO:0000313" key="1">
    <source>
        <dbReference type="EMBL" id="OLF16067.1"/>
    </source>
</evidence>
<dbReference type="InterPro" id="IPR010667">
    <property type="entry name" value="Phage_T4_Gp19"/>
</dbReference>
<evidence type="ECO:0000313" key="2">
    <source>
        <dbReference type="Proteomes" id="UP000185596"/>
    </source>
</evidence>